<reference evidence="10" key="1">
    <citation type="journal article" date="2019" name="Int. J. Syst. Evol. Microbiol.">
        <title>The Global Catalogue of Microorganisms (GCM) 10K type strain sequencing project: providing services to taxonomists for standard genome sequencing and annotation.</title>
        <authorList>
            <consortium name="The Broad Institute Genomics Platform"/>
            <consortium name="The Broad Institute Genome Sequencing Center for Infectious Disease"/>
            <person name="Wu L."/>
            <person name="Ma J."/>
        </authorList>
    </citation>
    <scope>NUCLEOTIDE SEQUENCE [LARGE SCALE GENOMIC DNA]</scope>
    <source>
        <strain evidence="10">CCM 8897</strain>
    </source>
</reference>
<evidence type="ECO:0000256" key="2">
    <source>
        <dbReference type="ARBA" id="ARBA00022448"/>
    </source>
</evidence>
<comment type="similarity">
    <text evidence="7">Belongs to the binding-protein-dependent transport system permease family.</text>
</comment>
<evidence type="ECO:0000313" key="9">
    <source>
        <dbReference type="EMBL" id="MFC6314161.1"/>
    </source>
</evidence>
<dbReference type="SUPFAM" id="SSF161098">
    <property type="entry name" value="MetI-like"/>
    <property type="match status" value="1"/>
</dbReference>
<keyword evidence="6 7" id="KW-0472">Membrane</keyword>
<dbReference type="PANTHER" id="PTHR30151">
    <property type="entry name" value="ALKANE SULFONATE ABC TRANSPORTER-RELATED, MEMBRANE SUBUNIT"/>
    <property type="match status" value="1"/>
</dbReference>
<name>A0ABW1UM89_9LACO</name>
<evidence type="ECO:0000256" key="6">
    <source>
        <dbReference type="ARBA" id="ARBA00023136"/>
    </source>
</evidence>
<dbReference type="Pfam" id="PF00528">
    <property type="entry name" value="BPD_transp_1"/>
    <property type="match status" value="1"/>
</dbReference>
<keyword evidence="5 7" id="KW-1133">Transmembrane helix</keyword>
<evidence type="ECO:0000256" key="3">
    <source>
        <dbReference type="ARBA" id="ARBA00022475"/>
    </source>
</evidence>
<feature type="transmembrane region" description="Helical" evidence="7">
    <location>
        <begin position="221"/>
        <end position="240"/>
    </location>
</feature>
<evidence type="ECO:0000256" key="1">
    <source>
        <dbReference type="ARBA" id="ARBA00004651"/>
    </source>
</evidence>
<organism evidence="9 10">
    <name type="scientific">Lapidilactobacillus achengensis</name>
    <dbReference type="NCBI Taxonomy" id="2486000"/>
    <lineage>
        <taxon>Bacteria</taxon>
        <taxon>Bacillati</taxon>
        <taxon>Bacillota</taxon>
        <taxon>Bacilli</taxon>
        <taxon>Lactobacillales</taxon>
        <taxon>Lactobacillaceae</taxon>
        <taxon>Lapidilactobacillus</taxon>
    </lineage>
</organism>
<evidence type="ECO:0000256" key="7">
    <source>
        <dbReference type="RuleBase" id="RU363032"/>
    </source>
</evidence>
<feature type="transmembrane region" description="Helical" evidence="7">
    <location>
        <begin position="126"/>
        <end position="145"/>
    </location>
</feature>
<evidence type="ECO:0000256" key="4">
    <source>
        <dbReference type="ARBA" id="ARBA00022692"/>
    </source>
</evidence>
<protein>
    <submittedName>
        <fullName evidence="9">ABC transporter permease subunit</fullName>
    </submittedName>
</protein>
<proteinExistence type="inferred from homology"/>
<keyword evidence="2 7" id="KW-0813">Transport</keyword>
<feature type="transmembrane region" description="Helical" evidence="7">
    <location>
        <begin position="189"/>
        <end position="209"/>
    </location>
</feature>
<comment type="caution">
    <text evidence="9">The sequence shown here is derived from an EMBL/GenBank/DDBJ whole genome shotgun (WGS) entry which is preliminary data.</text>
</comment>
<keyword evidence="4 7" id="KW-0812">Transmembrane</keyword>
<evidence type="ECO:0000256" key="5">
    <source>
        <dbReference type="ARBA" id="ARBA00022989"/>
    </source>
</evidence>
<feature type="transmembrane region" description="Helical" evidence="7">
    <location>
        <begin position="166"/>
        <end position="183"/>
    </location>
</feature>
<evidence type="ECO:0000313" key="10">
    <source>
        <dbReference type="Proteomes" id="UP001596310"/>
    </source>
</evidence>
<keyword evidence="10" id="KW-1185">Reference proteome</keyword>
<comment type="subcellular location">
    <subcellularLocation>
        <location evidence="1 7">Cell membrane</location>
        <topology evidence="1 7">Multi-pass membrane protein</topology>
    </subcellularLocation>
</comment>
<dbReference type="Gene3D" id="1.10.3720.10">
    <property type="entry name" value="MetI-like"/>
    <property type="match status" value="1"/>
</dbReference>
<feature type="transmembrane region" description="Helical" evidence="7">
    <location>
        <begin position="64"/>
        <end position="83"/>
    </location>
</feature>
<dbReference type="RefSeq" id="WP_125596497.1">
    <property type="nucleotide sequence ID" value="NZ_JBHSSM010000005.1"/>
</dbReference>
<dbReference type="PANTHER" id="PTHR30151:SF25">
    <property type="entry name" value="TAURINE TRANSPORT SYSTEM PERMEASE PROTEIN TAUC"/>
    <property type="match status" value="1"/>
</dbReference>
<feature type="transmembrane region" description="Helical" evidence="7">
    <location>
        <begin position="104"/>
        <end position="120"/>
    </location>
</feature>
<evidence type="ECO:0000259" key="8">
    <source>
        <dbReference type="PROSITE" id="PS50928"/>
    </source>
</evidence>
<dbReference type="InterPro" id="IPR035906">
    <property type="entry name" value="MetI-like_sf"/>
</dbReference>
<sequence length="254" mass="28190">MSKKRKITLAVWLVLLLLWEVVTRLHLVSGILFPAPEEVLRTFVAIWQHGYNGIPFWQHLGITLWRLFSAILLAIVTAVPLGLASGMSDTVNGLVDSLVQFYRPIPPLAYYTLLILWFGIGESSKIILLYLAAFAPIYLAGVEGVRNLNQDYQLSARSLGASKGQIFRWVIFPGALPSLFTGIRTAVGVSFSTLVAAEMVASTSGIGWMVIDASKYLKSSVMFLGILILGGLGLLLDWLLRRLERRLIFWKGQL</sequence>
<dbReference type="CDD" id="cd06261">
    <property type="entry name" value="TM_PBP2"/>
    <property type="match status" value="1"/>
</dbReference>
<accession>A0ABW1UM89</accession>
<dbReference type="InterPro" id="IPR000515">
    <property type="entry name" value="MetI-like"/>
</dbReference>
<dbReference type="EMBL" id="JBHSSM010000005">
    <property type="protein sequence ID" value="MFC6314161.1"/>
    <property type="molecule type" value="Genomic_DNA"/>
</dbReference>
<dbReference type="Proteomes" id="UP001596310">
    <property type="component" value="Unassembled WGS sequence"/>
</dbReference>
<dbReference type="PROSITE" id="PS50928">
    <property type="entry name" value="ABC_TM1"/>
    <property type="match status" value="1"/>
</dbReference>
<gene>
    <name evidence="9" type="ORF">ACFQHW_01070</name>
</gene>
<keyword evidence="3" id="KW-1003">Cell membrane</keyword>
<feature type="domain" description="ABC transmembrane type-1" evidence="8">
    <location>
        <begin position="60"/>
        <end position="240"/>
    </location>
</feature>